<dbReference type="Proteomes" id="UP001141259">
    <property type="component" value="Unassembled WGS sequence"/>
</dbReference>
<feature type="transmembrane region" description="Helical" evidence="8">
    <location>
        <begin position="433"/>
        <end position="461"/>
    </location>
</feature>
<keyword evidence="3" id="KW-0808">Transferase</keyword>
<evidence type="ECO:0000256" key="8">
    <source>
        <dbReference type="SAM" id="Phobius"/>
    </source>
</evidence>
<gene>
    <name evidence="9" type="primary">mptB</name>
    <name evidence="9" type="ORF">NZH93_14720</name>
</gene>
<keyword evidence="10" id="KW-1185">Reference proteome</keyword>
<keyword evidence="4 8" id="KW-0812">Transmembrane</keyword>
<name>A0A9X3AFD6_9PSEU</name>
<feature type="transmembrane region" description="Helical" evidence="8">
    <location>
        <begin position="253"/>
        <end position="268"/>
    </location>
</feature>
<evidence type="ECO:0000256" key="6">
    <source>
        <dbReference type="ARBA" id="ARBA00023136"/>
    </source>
</evidence>
<evidence type="ECO:0000256" key="2">
    <source>
        <dbReference type="ARBA" id="ARBA00022676"/>
    </source>
</evidence>
<feature type="transmembrane region" description="Helical" evidence="8">
    <location>
        <begin position="195"/>
        <end position="217"/>
    </location>
</feature>
<sequence>MASTPSLPRSSAVPLAPRAAVSTPPEPTGIPVRTILLGVLGVSLIALGGAGAGAVLKTDPLLTDTSLSWVRYGHGRDLATAVLYAGLGLVIWAWVRLGRMVRNRYVGSAAVVIAIAAWTLPLLLSPPLFSKDVYSYLAQGQLALHGFDPYRVGPAALPSPLSDNVSWVWQNTPAPYGPLFILIAKAIVSVTSGSVIGGVVLMRFVLAAGLALLCWSLPGLARHLGGRSAVALWLAGANPLMLVHLIGGGHNDILMVGLMAAGVLLVLDRRHVIGIALVTLAVAIKATAVIALPFLVLVWAARLDGTQRARIGRAIGNGLAVFVAVFAVCTVVAKVDLGWIPALSSSSTIVNWLSLPSAVGDFAFTVVNAFVSVEPGVFMTVARGAGSLLLIYIAWRQWRAAEDGGPNAIRHAALTMLAVALLSPATLPWYFSWALVLGAGLAWTLTGLRAVVFFSCVLLLVTFPNGDTGLYSWFYLAFVVAVSALATVALTRPDPLDLRLRPLRTSSAGG</sequence>
<evidence type="ECO:0000256" key="4">
    <source>
        <dbReference type="ARBA" id="ARBA00022692"/>
    </source>
</evidence>
<proteinExistence type="inferred from homology"/>
<dbReference type="GO" id="GO:0016020">
    <property type="term" value="C:membrane"/>
    <property type="evidence" value="ECO:0007669"/>
    <property type="project" value="UniProtKB-SubCell"/>
</dbReference>
<dbReference type="EMBL" id="JANYMP010000006">
    <property type="protein sequence ID" value="MCS7478111.1"/>
    <property type="molecule type" value="Genomic_DNA"/>
</dbReference>
<dbReference type="RefSeq" id="WP_259623621.1">
    <property type="nucleotide sequence ID" value="NZ_JANYMP010000006.1"/>
</dbReference>
<keyword evidence="5 8" id="KW-1133">Transmembrane helix</keyword>
<comment type="subcellular location">
    <subcellularLocation>
        <location evidence="1">Membrane</location>
        <topology evidence="1">Multi-pass membrane protein</topology>
    </subcellularLocation>
</comment>
<comment type="similarity">
    <text evidence="7">Belongs to the MptA/B family.</text>
</comment>
<protein>
    <submittedName>
        <fullName evidence="9">Polyprenol phosphomannose-dependent alpha 1,6 mannosyltransferase MptB</fullName>
    </submittedName>
</protein>
<evidence type="ECO:0000256" key="1">
    <source>
        <dbReference type="ARBA" id="ARBA00004141"/>
    </source>
</evidence>
<organism evidence="9 10">
    <name type="scientific">Umezawaea endophytica</name>
    <dbReference type="NCBI Taxonomy" id="1654476"/>
    <lineage>
        <taxon>Bacteria</taxon>
        <taxon>Bacillati</taxon>
        <taxon>Actinomycetota</taxon>
        <taxon>Actinomycetes</taxon>
        <taxon>Pseudonocardiales</taxon>
        <taxon>Pseudonocardiaceae</taxon>
        <taxon>Umezawaea</taxon>
    </lineage>
</organism>
<feature type="transmembrane region" description="Helical" evidence="8">
    <location>
        <begin position="473"/>
        <end position="491"/>
    </location>
</feature>
<evidence type="ECO:0000256" key="7">
    <source>
        <dbReference type="ARBA" id="ARBA00043987"/>
    </source>
</evidence>
<dbReference type="InterPro" id="IPR049829">
    <property type="entry name" value="MptA/B-like"/>
</dbReference>
<evidence type="ECO:0000313" key="10">
    <source>
        <dbReference type="Proteomes" id="UP001141259"/>
    </source>
</evidence>
<reference evidence="9" key="1">
    <citation type="submission" date="2022-08" db="EMBL/GenBank/DDBJ databases">
        <authorList>
            <person name="Tistechok S."/>
            <person name="Samborskyy M."/>
            <person name="Roman I."/>
        </authorList>
    </citation>
    <scope>NUCLEOTIDE SEQUENCE</scope>
    <source>
        <strain evidence="9">DSM 103496</strain>
    </source>
</reference>
<dbReference type="AlphaFoldDB" id="A0A9X3AFD6"/>
<feature type="transmembrane region" description="Helical" evidence="8">
    <location>
        <begin position="35"/>
        <end position="58"/>
    </location>
</feature>
<dbReference type="NCBIfam" id="NF038066">
    <property type="entry name" value="MptB"/>
    <property type="match status" value="1"/>
</dbReference>
<feature type="transmembrane region" description="Helical" evidence="8">
    <location>
        <begin position="319"/>
        <end position="337"/>
    </location>
</feature>
<evidence type="ECO:0000256" key="5">
    <source>
        <dbReference type="ARBA" id="ARBA00022989"/>
    </source>
</evidence>
<keyword evidence="2 9" id="KW-0328">Glycosyltransferase</keyword>
<keyword evidence="6 8" id="KW-0472">Membrane</keyword>
<evidence type="ECO:0000256" key="3">
    <source>
        <dbReference type="ARBA" id="ARBA00022679"/>
    </source>
</evidence>
<feature type="transmembrane region" description="Helical" evidence="8">
    <location>
        <begin position="377"/>
        <end position="395"/>
    </location>
</feature>
<feature type="transmembrane region" description="Helical" evidence="8">
    <location>
        <begin position="105"/>
        <end position="124"/>
    </location>
</feature>
<dbReference type="GO" id="GO:0016757">
    <property type="term" value="F:glycosyltransferase activity"/>
    <property type="evidence" value="ECO:0007669"/>
    <property type="project" value="UniProtKB-KW"/>
</dbReference>
<evidence type="ECO:0000313" key="9">
    <source>
        <dbReference type="EMBL" id="MCS7478111.1"/>
    </source>
</evidence>
<feature type="transmembrane region" description="Helical" evidence="8">
    <location>
        <begin position="407"/>
        <end position="427"/>
    </location>
</feature>
<accession>A0A9X3AFD6</accession>
<feature type="transmembrane region" description="Helical" evidence="8">
    <location>
        <begin position="78"/>
        <end position="98"/>
    </location>
</feature>
<comment type="caution">
    <text evidence="9">The sequence shown here is derived from an EMBL/GenBank/DDBJ whole genome shotgun (WGS) entry which is preliminary data.</text>
</comment>
<dbReference type="Pfam" id="PF26314">
    <property type="entry name" value="MptA_B_family"/>
    <property type="match status" value="1"/>
</dbReference>
<feature type="transmembrane region" description="Helical" evidence="8">
    <location>
        <begin position="349"/>
        <end position="371"/>
    </location>
</feature>
<feature type="transmembrane region" description="Helical" evidence="8">
    <location>
        <begin position="275"/>
        <end position="299"/>
    </location>
</feature>